<reference evidence="3 4" key="1">
    <citation type="submission" date="2021-10" db="EMBL/GenBank/DDBJ databases">
        <title>Anaerobic single-cell dispensing facilitates the cultivation of human gut bacteria.</title>
        <authorList>
            <person name="Afrizal A."/>
        </authorList>
    </citation>
    <scope>NUCLEOTIDE SEQUENCE [LARGE SCALE GENOMIC DNA]</scope>
    <source>
        <strain evidence="3 4">CLA-AA-H217</strain>
    </source>
</reference>
<accession>A0AAW4WCK1</accession>
<feature type="domain" description="HTH cro/C1-type" evidence="2">
    <location>
        <begin position="7"/>
        <end position="61"/>
    </location>
</feature>
<evidence type="ECO:0000313" key="3">
    <source>
        <dbReference type="EMBL" id="MCC2228864.1"/>
    </source>
</evidence>
<keyword evidence="4" id="KW-1185">Reference proteome</keyword>
<dbReference type="CDD" id="cd00093">
    <property type="entry name" value="HTH_XRE"/>
    <property type="match status" value="1"/>
</dbReference>
<dbReference type="RefSeq" id="WP_227589055.1">
    <property type="nucleotide sequence ID" value="NZ_JAJEQQ010000026.1"/>
</dbReference>
<sequence>MTQGERVREVRKSLRLTLEKFGDRIGLKKNSLSQIENGKNELTEGNALAICREFNVNEKWLKDGDGSMFVQPDVFSLDDFAAQHNATALEKEIIKTYFEIDPVIRKQIVNHFKEKFMGAGGAPDSPEELEIMHPPVTGDENSNAG</sequence>
<dbReference type="Pfam" id="PF12844">
    <property type="entry name" value="HTH_19"/>
    <property type="match status" value="1"/>
</dbReference>
<dbReference type="GO" id="GO:0003677">
    <property type="term" value="F:DNA binding"/>
    <property type="evidence" value="ECO:0007669"/>
    <property type="project" value="InterPro"/>
</dbReference>
<comment type="caution">
    <text evidence="3">The sequence shown here is derived from an EMBL/GenBank/DDBJ whole genome shotgun (WGS) entry which is preliminary data.</text>
</comment>
<dbReference type="SUPFAM" id="SSF47413">
    <property type="entry name" value="lambda repressor-like DNA-binding domains"/>
    <property type="match status" value="1"/>
</dbReference>
<evidence type="ECO:0000256" key="1">
    <source>
        <dbReference type="SAM" id="MobiDB-lite"/>
    </source>
</evidence>
<dbReference type="Gene3D" id="1.10.260.40">
    <property type="entry name" value="lambda repressor-like DNA-binding domains"/>
    <property type="match status" value="1"/>
</dbReference>
<dbReference type="InterPro" id="IPR010982">
    <property type="entry name" value="Lambda_DNA-bd_dom_sf"/>
</dbReference>
<gene>
    <name evidence="3" type="ORF">LKD40_13820</name>
</gene>
<dbReference type="SMART" id="SM00530">
    <property type="entry name" value="HTH_XRE"/>
    <property type="match status" value="1"/>
</dbReference>
<name>A0AAW4WCK1_9FIRM</name>
<dbReference type="PROSITE" id="PS50943">
    <property type="entry name" value="HTH_CROC1"/>
    <property type="match status" value="1"/>
</dbReference>
<feature type="region of interest" description="Disordered" evidence="1">
    <location>
        <begin position="120"/>
        <end position="145"/>
    </location>
</feature>
<dbReference type="AlphaFoldDB" id="A0AAW4WCK1"/>
<dbReference type="Proteomes" id="UP001198612">
    <property type="component" value="Unassembled WGS sequence"/>
</dbReference>
<dbReference type="InterPro" id="IPR001387">
    <property type="entry name" value="Cro/C1-type_HTH"/>
</dbReference>
<protein>
    <submittedName>
        <fullName evidence="3">Helix-turn-helix domain-containing protein</fullName>
    </submittedName>
</protein>
<evidence type="ECO:0000313" key="4">
    <source>
        <dbReference type="Proteomes" id="UP001198612"/>
    </source>
</evidence>
<dbReference type="EMBL" id="JAJEQQ010000026">
    <property type="protein sequence ID" value="MCC2228864.1"/>
    <property type="molecule type" value="Genomic_DNA"/>
</dbReference>
<evidence type="ECO:0000259" key="2">
    <source>
        <dbReference type="PROSITE" id="PS50943"/>
    </source>
</evidence>
<organism evidence="3 4">
    <name type="scientific">Blautia fusiformis</name>
    <dbReference type="NCBI Taxonomy" id="2881264"/>
    <lineage>
        <taxon>Bacteria</taxon>
        <taxon>Bacillati</taxon>
        <taxon>Bacillota</taxon>
        <taxon>Clostridia</taxon>
        <taxon>Lachnospirales</taxon>
        <taxon>Lachnospiraceae</taxon>
        <taxon>Blautia</taxon>
    </lineage>
</organism>
<proteinExistence type="predicted"/>